<feature type="compositionally biased region" description="Basic and acidic residues" evidence="1">
    <location>
        <begin position="237"/>
        <end position="258"/>
    </location>
</feature>
<gene>
    <name evidence="3" type="ORF">EDEG_01746</name>
</gene>
<proteinExistence type="predicted"/>
<keyword evidence="2" id="KW-0732">Signal</keyword>
<dbReference type="InParanoid" id="J9D900"/>
<protein>
    <submittedName>
        <fullName evidence="3">Uncharacterized protein</fullName>
    </submittedName>
</protein>
<evidence type="ECO:0000256" key="2">
    <source>
        <dbReference type="SAM" id="SignalP"/>
    </source>
</evidence>
<keyword evidence="4" id="KW-1185">Reference proteome</keyword>
<dbReference type="STRING" id="1003232.J9D900"/>
<dbReference type="VEuPathDB" id="MicrosporidiaDB:EDEG_01746"/>
<feature type="region of interest" description="Disordered" evidence="1">
    <location>
        <begin position="55"/>
        <end position="101"/>
    </location>
</feature>
<dbReference type="HOGENOM" id="CLU_482338_0_0_1"/>
<feature type="compositionally biased region" description="Basic and acidic residues" evidence="1">
    <location>
        <begin position="55"/>
        <end position="69"/>
    </location>
</feature>
<dbReference type="EMBL" id="AFBI03000026">
    <property type="protein sequence ID" value="EJW03979.1"/>
    <property type="molecule type" value="Genomic_DNA"/>
</dbReference>
<feature type="region of interest" description="Disordered" evidence="1">
    <location>
        <begin position="114"/>
        <end position="138"/>
    </location>
</feature>
<evidence type="ECO:0000313" key="4">
    <source>
        <dbReference type="Proteomes" id="UP000003163"/>
    </source>
</evidence>
<feature type="region of interest" description="Disordered" evidence="1">
    <location>
        <begin position="176"/>
        <end position="205"/>
    </location>
</feature>
<evidence type="ECO:0000256" key="1">
    <source>
        <dbReference type="SAM" id="MobiDB-lite"/>
    </source>
</evidence>
<feature type="region of interest" description="Disordered" evidence="1">
    <location>
        <begin position="278"/>
        <end position="342"/>
    </location>
</feature>
<feature type="compositionally biased region" description="Basic and acidic residues" evidence="1">
    <location>
        <begin position="76"/>
        <end position="96"/>
    </location>
</feature>
<organism evidence="3 4">
    <name type="scientific">Edhazardia aedis (strain USNM 41457)</name>
    <name type="common">Microsporidian parasite</name>
    <dbReference type="NCBI Taxonomy" id="1003232"/>
    <lineage>
        <taxon>Eukaryota</taxon>
        <taxon>Fungi</taxon>
        <taxon>Fungi incertae sedis</taxon>
        <taxon>Microsporidia</taxon>
        <taxon>Edhazardia</taxon>
    </lineage>
</organism>
<sequence>MLIILTFLMVFLPTNASTEDQLKYIEVNNQSLKKDSTESENNTKVPFIENQLIYKDKTDDKSEEGKKETQNNVTSDVHKLTENNEKPHDQTDKKNNIENVNDIQKQIRIAEEVKDEVEKNKGNKSDTGYNKTEGKNNEIQNEEHKEFLSNHNLENNQYSLGKEEIEAIISELRSAKERREKERQNKQDKNILDKESQKTAVGPDTHDISLHSISVASSSIPNTSTTISTVSITSPTQKDDKKDSDDSNKNKSNNDRKIEIHLEFGKEIKSSINKSDIEKSIQIQDNHTKEEKNISDQNDKPFEEQNNDESKKDEIKKTEKGEKDTTKSENKTKEEECGIPNHNVDSKDIGIIDLEKIREQLKDAEIYRHDFSCEQGALHILNTITNNLSILKEKGQSLSKIGKIKHILIYKTDKDEYTDYWGKLKFHKKSDDKSKGNSSDWVDETGIFEGDLCEKFEDIPEKGILTPNGFFQSKKLSSGELGAQFTTIKIIIEEIAQAKNTTIPVLFKENNDISITDRLIFAHSFKEMMRDKEKCKDCVRVCVCTDNFCKSPCEDIRWVDKKDLK</sequence>
<dbReference type="OrthoDB" id="2193130at2759"/>
<feature type="compositionally biased region" description="Basic and acidic residues" evidence="1">
    <location>
        <begin position="114"/>
        <end position="124"/>
    </location>
</feature>
<evidence type="ECO:0000313" key="3">
    <source>
        <dbReference type="EMBL" id="EJW03979.1"/>
    </source>
</evidence>
<reference evidence="3 4" key="1">
    <citation type="submission" date="2011-08" db="EMBL/GenBank/DDBJ databases">
        <authorList>
            <person name="Liu Z.J."/>
            <person name="Shi F.L."/>
            <person name="Lu J.Q."/>
            <person name="Li M."/>
            <person name="Wang Z.L."/>
        </authorList>
    </citation>
    <scope>NUCLEOTIDE SEQUENCE [LARGE SCALE GENOMIC DNA]</scope>
    <source>
        <strain evidence="3 4">USNM 41457</strain>
    </source>
</reference>
<dbReference type="Proteomes" id="UP000003163">
    <property type="component" value="Unassembled WGS sequence"/>
</dbReference>
<feature type="compositionally biased region" description="Basic and acidic residues" evidence="1">
    <location>
        <begin position="286"/>
        <end position="336"/>
    </location>
</feature>
<feature type="compositionally biased region" description="Basic and acidic residues" evidence="1">
    <location>
        <begin position="176"/>
        <end position="197"/>
    </location>
</feature>
<feature type="chain" id="PRO_5003823009" evidence="2">
    <location>
        <begin position="17"/>
        <end position="565"/>
    </location>
</feature>
<reference evidence="4" key="2">
    <citation type="submission" date="2015-07" db="EMBL/GenBank/DDBJ databases">
        <title>Contrasting host-pathogen interactions and genome evolution in two generalist and specialist microsporidian pathogens of mosquitoes.</title>
        <authorList>
            <consortium name="The Broad Institute Genomics Platform"/>
            <consortium name="The Broad Institute Genome Sequencing Center for Infectious Disease"/>
            <person name="Cuomo C.A."/>
            <person name="Sanscrainte N.D."/>
            <person name="Goldberg J.M."/>
            <person name="Heiman D."/>
            <person name="Young S."/>
            <person name="Zeng Q."/>
            <person name="Becnel J.J."/>
            <person name="Birren B.W."/>
        </authorList>
    </citation>
    <scope>NUCLEOTIDE SEQUENCE [LARGE SCALE GENOMIC DNA]</scope>
    <source>
        <strain evidence="4">USNM 41457</strain>
    </source>
</reference>
<accession>J9D900</accession>
<feature type="compositionally biased region" description="Low complexity" evidence="1">
    <location>
        <begin position="219"/>
        <end position="236"/>
    </location>
</feature>
<comment type="caution">
    <text evidence="3">The sequence shown here is derived from an EMBL/GenBank/DDBJ whole genome shotgun (WGS) entry which is preliminary data.</text>
</comment>
<feature type="region of interest" description="Disordered" evidence="1">
    <location>
        <begin position="219"/>
        <end position="258"/>
    </location>
</feature>
<feature type="signal peptide" evidence="2">
    <location>
        <begin position="1"/>
        <end position="16"/>
    </location>
</feature>
<name>J9D900_EDHAE</name>
<dbReference type="AlphaFoldDB" id="J9D900"/>